<dbReference type="Pfam" id="PF24883">
    <property type="entry name" value="NPHP3_N"/>
    <property type="match status" value="1"/>
</dbReference>
<dbReference type="Proteomes" id="UP001287356">
    <property type="component" value="Unassembled WGS sequence"/>
</dbReference>
<accession>A0AAE0KII5</accession>
<feature type="non-terminal residue" evidence="3">
    <location>
        <position position="308"/>
    </location>
</feature>
<keyword evidence="4" id="KW-1185">Reference proteome</keyword>
<reference evidence="3" key="2">
    <citation type="submission" date="2023-06" db="EMBL/GenBank/DDBJ databases">
        <authorList>
            <consortium name="Lawrence Berkeley National Laboratory"/>
            <person name="Haridas S."/>
            <person name="Hensen N."/>
            <person name="Bonometti L."/>
            <person name="Westerberg I."/>
            <person name="Brannstrom I.O."/>
            <person name="Guillou S."/>
            <person name="Cros-Aarteil S."/>
            <person name="Calhoun S."/>
            <person name="Kuo A."/>
            <person name="Mondo S."/>
            <person name="Pangilinan J."/>
            <person name="Riley R."/>
            <person name="Labutti K."/>
            <person name="Andreopoulos B."/>
            <person name="Lipzen A."/>
            <person name="Chen C."/>
            <person name="Yanf M."/>
            <person name="Daum C."/>
            <person name="Ng V."/>
            <person name="Clum A."/>
            <person name="Steindorff A."/>
            <person name="Ohm R."/>
            <person name="Martin F."/>
            <person name="Silar P."/>
            <person name="Natvig D."/>
            <person name="Lalanne C."/>
            <person name="Gautier V."/>
            <person name="Ament-Velasquez S.L."/>
            <person name="Kruys A."/>
            <person name="Hutchinson M.I."/>
            <person name="Powell A.J."/>
            <person name="Barry K."/>
            <person name="Miller A.N."/>
            <person name="Grigoriev I.V."/>
            <person name="Debuchy R."/>
            <person name="Gladieux P."/>
            <person name="Thoren M.H."/>
            <person name="Johannesson H."/>
        </authorList>
    </citation>
    <scope>NUCLEOTIDE SEQUENCE</scope>
    <source>
        <strain evidence="3">CBS 958.72</strain>
    </source>
</reference>
<dbReference type="InterPro" id="IPR007111">
    <property type="entry name" value="NACHT_NTPase"/>
</dbReference>
<proteinExistence type="predicted"/>
<sequence length="308" mass="35150">QAKGRRTNVRLAALAWPFKDSKAKKLLGELKQCKDAISLALTTESVRDTKAIFAALTEMQRQEIYNWLHATDPSTLHHQACDRYESGTGDCVLRLDQWKAWLEGSSRSIWIRGIPGASKTILVSHLATALKACCGGTDNISLHYYCFYNHFQDEAMPFLKWILNQLCRRAGEIPTYLYELYSQGSEPSLGDLLKAVEETVKEYDRIFVVVDAVDESMPRENILKVIRDFATDERFQNVHILVTSRDYIDVEDVMFGISTTLWMSDPLLDDDIKLFVRSKLDTHPRIKNWPPNLKEDVFLALSAKAKGM</sequence>
<dbReference type="Gene3D" id="3.40.50.300">
    <property type="entry name" value="P-loop containing nucleotide triphosphate hydrolases"/>
    <property type="match status" value="1"/>
</dbReference>
<dbReference type="InterPro" id="IPR027417">
    <property type="entry name" value="P-loop_NTPase"/>
</dbReference>
<dbReference type="PROSITE" id="PS50837">
    <property type="entry name" value="NACHT"/>
    <property type="match status" value="1"/>
</dbReference>
<dbReference type="SUPFAM" id="SSF52540">
    <property type="entry name" value="P-loop containing nucleoside triphosphate hydrolases"/>
    <property type="match status" value="1"/>
</dbReference>
<protein>
    <recommendedName>
        <fullName evidence="2">NACHT domain-containing protein</fullName>
    </recommendedName>
</protein>
<dbReference type="EMBL" id="JAULSN010000003">
    <property type="protein sequence ID" value="KAK3377119.1"/>
    <property type="molecule type" value="Genomic_DNA"/>
</dbReference>
<name>A0AAE0KII5_9PEZI</name>
<evidence type="ECO:0000256" key="1">
    <source>
        <dbReference type="ARBA" id="ARBA00022737"/>
    </source>
</evidence>
<dbReference type="InterPro" id="IPR056884">
    <property type="entry name" value="NPHP3-like_N"/>
</dbReference>
<comment type="caution">
    <text evidence="3">The sequence shown here is derived from an EMBL/GenBank/DDBJ whole genome shotgun (WGS) entry which is preliminary data.</text>
</comment>
<evidence type="ECO:0000313" key="3">
    <source>
        <dbReference type="EMBL" id="KAK3377119.1"/>
    </source>
</evidence>
<dbReference type="AlphaFoldDB" id="A0AAE0KII5"/>
<dbReference type="PANTHER" id="PTHR10039:SF16">
    <property type="entry name" value="GPI INOSITOL-DEACYLASE"/>
    <property type="match status" value="1"/>
</dbReference>
<gene>
    <name evidence="3" type="ORF">B0T24DRAFT_526281</name>
</gene>
<reference evidence="3" key="1">
    <citation type="journal article" date="2023" name="Mol. Phylogenet. Evol.">
        <title>Genome-scale phylogeny and comparative genomics of the fungal order Sordariales.</title>
        <authorList>
            <person name="Hensen N."/>
            <person name="Bonometti L."/>
            <person name="Westerberg I."/>
            <person name="Brannstrom I.O."/>
            <person name="Guillou S."/>
            <person name="Cros-Aarteil S."/>
            <person name="Calhoun S."/>
            <person name="Haridas S."/>
            <person name="Kuo A."/>
            <person name="Mondo S."/>
            <person name="Pangilinan J."/>
            <person name="Riley R."/>
            <person name="LaButti K."/>
            <person name="Andreopoulos B."/>
            <person name="Lipzen A."/>
            <person name="Chen C."/>
            <person name="Yan M."/>
            <person name="Daum C."/>
            <person name="Ng V."/>
            <person name="Clum A."/>
            <person name="Steindorff A."/>
            <person name="Ohm R.A."/>
            <person name="Martin F."/>
            <person name="Silar P."/>
            <person name="Natvig D.O."/>
            <person name="Lalanne C."/>
            <person name="Gautier V."/>
            <person name="Ament-Velasquez S.L."/>
            <person name="Kruys A."/>
            <person name="Hutchinson M.I."/>
            <person name="Powell A.J."/>
            <person name="Barry K."/>
            <person name="Miller A.N."/>
            <person name="Grigoriev I.V."/>
            <person name="Debuchy R."/>
            <person name="Gladieux P."/>
            <person name="Hiltunen Thoren M."/>
            <person name="Johannesson H."/>
        </authorList>
    </citation>
    <scope>NUCLEOTIDE SEQUENCE</scope>
    <source>
        <strain evidence="3">CBS 958.72</strain>
    </source>
</reference>
<evidence type="ECO:0000259" key="2">
    <source>
        <dbReference type="PROSITE" id="PS50837"/>
    </source>
</evidence>
<feature type="domain" description="NACHT" evidence="2">
    <location>
        <begin position="107"/>
        <end position="245"/>
    </location>
</feature>
<evidence type="ECO:0000313" key="4">
    <source>
        <dbReference type="Proteomes" id="UP001287356"/>
    </source>
</evidence>
<organism evidence="3 4">
    <name type="scientific">Lasiosphaeria ovina</name>
    <dbReference type="NCBI Taxonomy" id="92902"/>
    <lineage>
        <taxon>Eukaryota</taxon>
        <taxon>Fungi</taxon>
        <taxon>Dikarya</taxon>
        <taxon>Ascomycota</taxon>
        <taxon>Pezizomycotina</taxon>
        <taxon>Sordariomycetes</taxon>
        <taxon>Sordariomycetidae</taxon>
        <taxon>Sordariales</taxon>
        <taxon>Lasiosphaeriaceae</taxon>
        <taxon>Lasiosphaeria</taxon>
    </lineage>
</organism>
<dbReference type="PANTHER" id="PTHR10039">
    <property type="entry name" value="AMELOGENIN"/>
    <property type="match status" value="1"/>
</dbReference>
<keyword evidence="1" id="KW-0677">Repeat</keyword>